<evidence type="ECO:0000256" key="3">
    <source>
        <dbReference type="ARBA" id="ARBA00023004"/>
    </source>
</evidence>
<accession>A0A7C0Y6C8</accession>
<feature type="binding site" evidence="6">
    <location>
        <position position="44"/>
    </location>
    <ligand>
        <name>Fe cation</name>
        <dbReference type="ChEBI" id="CHEBI:24875"/>
        <label>2</label>
    </ligand>
</feature>
<dbReference type="InterPro" id="IPR005235">
    <property type="entry name" value="YmdB-like"/>
</dbReference>
<gene>
    <name evidence="7" type="ORF">ENF32_05345</name>
</gene>
<dbReference type="PANTHER" id="PTHR36303">
    <property type="entry name" value="2',3'-CYCLIC-NUCLEOTIDE 2'-PHOSPHODIESTERASE"/>
    <property type="match status" value="1"/>
</dbReference>
<keyword evidence="3" id="KW-0408">Iron</keyword>
<feature type="active site" description="Proton donor" evidence="5">
    <location>
        <position position="73"/>
    </location>
</feature>
<feature type="binding site" evidence="6">
    <location>
        <position position="13"/>
    </location>
    <ligand>
        <name>Fe cation</name>
        <dbReference type="ChEBI" id="CHEBI:24875"/>
        <label>1</label>
    </ligand>
</feature>
<evidence type="ECO:0000256" key="6">
    <source>
        <dbReference type="PIRSR" id="PIRSR004789-51"/>
    </source>
</evidence>
<feature type="binding site" evidence="6">
    <location>
        <position position="44"/>
    </location>
    <ligand>
        <name>Fe cation</name>
        <dbReference type="ChEBI" id="CHEBI:24875"/>
        <label>1</label>
    </ligand>
</feature>
<dbReference type="Gene3D" id="3.60.21.10">
    <property type="match status" value="1"/>
</dbReference>
<dbReference type="EMBL" id="DQWS01000197">
    <property type="protein sequence ID" value="HDD53475.1"/>
    <property type="molecule type" value="Genomic_DNA"/>
</dbReference>
<evidence type="ECO:0000256" key="5">
    <source>
        <dbReference type="PIRSR" id="PIRSR004789-50"/>
    </source>
</evidence>
<evidence type="ECO:0000256" key="1">
    <source>
        <dbReference type="ARBA" id="ARBA00022723"/>
    </source>
</evidence>
<dbReference type="Pfam" id="PF13277">
    <property type="entry name" value="YmdB"/>
    <property type="match status" value="1"/>
</dbReference>
<dbReference type="InterPro" id="IPR029052">
    <property type="entry name" value="Metallo-depent_PP-like"/>
</dbReference>
<protein>
    <submittedName>
        <fullName evidence="7">TIGR00282 family metallophosphoesterase</fullName>
    </submittedName>
</protein>
<organism evidence="7">
    <name type="scientific">Thermosulfidibacter takaii</name>
    <dbReference type="NCBI Taxonomy" id="412593"/>
    <lineage>
        <taxon>Bacteria</taxon>
        <taxon>Pseudomonadati</taxon>
        <taxon>Thermosulfidibacterota</taxon>
        <taxon>Thermosulfidibacteria</taxon>
        <taxon>Thermosulfidibacterales</taxon>
        <taxon>Thermosulfidibacteraceae</taxon>
    </lineage>
</organism>
<evidence type="ECO:0000313" key="7">
    <source>
        <dbReference type="EMBL" id="HDD53475.1"/>
    </source>
</evidence>
<comment type="similarity">
    <text evidence="4">Belongs to the YmdB-like family.</text>
</comment>
<dbReference type="CDD" id="cd07382">
    <property type="entry name" value="MPP_DR1281"/>
    <property type="match status" value="1"/>
</dbReference>
<name>A0A7C0Y6C8_9BACT</name>
<sequence>MPNDRVKIIFIGDIVGKPGRRALKMWLPRLMEDHQVDLVVANGENGAGGFGLTREIALEILNAGVDVITSGNHIWDKKEFLPVIDQLERVIRPANYPPGVPGRGWIEVRTPSGVPVVVLNLEGRIFMEPLDCPFRKADEVLKAFHDTIVVVDFHAEASSEKMALAWHLDGRVSAIVGTHTHVQTADEQIMPSGTGYITDVGMTGPSLSVIGMNPQDPLKRFLTHLPSRFEVAKGPVQLNALVVEINPITRKTEALQRIFLREEDGN</sequence>
<dbReference type="SUPFAM" id="SSF56300">
    <property type="entry name" value="Metallo-dependent phosphatases"/>
    <property type="match status" value="1"/>
</dbReference>
<evidence type="ECO:0000256" key="4">
    <source>
        <dbReference type="ARBA" id="ARBA00061401"/>
    </source>
</evidence>
<feature type="binding site" evidence="6">
    <location>
        <position position="72"/>
    </location>
    <ligand>
        <name>Fe cation</name>
        <dbReference type="ChEBI" id="CHEBI:24875"/>
        <label>2</label>
    </ligand>
</feature>
<dbReference type="NCBIfam" id="TIGR00282">
    <property type="entry name" value="TIGR00282 family metallophosphoesterase"/>
    <property type="match status" value="1"/>
</dbReference>
<proteinExistence type="inferred from homology"/>
<dbReference type="AlphaFoldDB" id="A0A7C0Y6C8"/>
<dbReference type="FunFam" id="3.60.21.10:FF:000016">
    <property type="entry name" value="Putative metallophosphoesterase"/>
    <property type="match status" value="1"/>
</dbReference>
<dbReference type="GO" id="GO:0046872">
    <property type="term" value="F:metal ion binding"/>
    <property type="evidence" value="ECO:0007669"/>
    <property type="project" value="UniProtKB-KW"/>
</dbReference>
<feature type="binding site" evidence="6">
    <location>
        <position position="154"/>
    </location>
    <ligand>
        <name>Fe cation</name>
        <dbReference type="ChEBI" id="CHEBI:24875"/>
        <label>2</label>
    </ligand>
</feature>
<dbReference type="PANTHER" id="PTHR36303:SF1">
    <property type="entry name" value="2',3'-CYCLIC-NUCLEOTIDE 2'-PHOSPHODIESTERASE"/>
    <property type="match status" value="1"/>
</dbReference>
<comment type="caution">
    <text evidence="7">The sequence shown here is derived from an EMBL/GenBank/DDBJ whole genome shotgun (WGS) entry which is preliminary data.</text>
</comment>
<evidence type="ECO:0000256" key="2">
    <source>
        <dbReference type="ARBA" id="ARBA00022801"/>
    </source>
</evidence>
<feature type="binding site" evidence="6">
    <location>
        <position position="179"/>
    </location>
    <ligand>
        <name>Fe cation</name>
        <dbReference type="ChEBI" id="CHEBI:24875"/>
        <label>2</label>
    </ligand>
</feature>
<keyword evidence="2" id="KW-0378">Hydrolase</keyword>
<dbReference type="GO" id="GO:0004113">
    <property type="term" value="F:2',3'-cyclic-nucleotide 3'-phosphodiesterase activity"/>
    <property type="evidence" value="ECO:0007669"/>
    <property type="project" value="TreeGrafter"/>
</dbReference>
<dbReference type="Proteomes" id="UP000885690">
    <property type="component" value="Unassembled WGS sequence"/>
</dbReference>
<keyword evidence="1 6" id="KW-0479">Metal-binding</keyword>
<dbReference type="PIRSF" id="PIRSF004789">
    <property type="entry name" value="DR1281"/>
    <property type="match status" value="1"/>
</dbReference>
<reference evidence="7" key="1">
    <citation type="journal article" date="2020" name="mSystems">
        <title>Genome- and Community-Level Interaction Insights into Carbon Utilization and Element Cycling Functions of Hydrothermarchaeota in Hydrothermal Sediment.</title>
        <authorList>
            <person name="Zhou Z."/>
            <person name="Liu Y."/>
            <person name="Xu W."/>
            <person name="Pan J."/>
            <person name="Luo Z.H."/>
            <person name="Li M."/>
        </authorList>
    </citation>
    <scope>NUCLEOTIDE SEQUENCE [LARGE SCALE GENOMIC DNA]</scope>
    <source>
        <strain evidence="7">HyVt-115</strain>
    </source>
</reference>
<feature type="binding site" evidence="6">
    <location>
        <position position="45"/>
    </location>
    <ligand>
        <name>Fe cation</name>
        <dbReference type="ChEBI" id="CHEBI:24875"/>
        <label>1</label>
    </ligand>
</feature>
<feature type="binding site" evidence="6">
    <location>
        <position position="181"/>
    </location>
    <ligand>
        <name>Fe cation</name>
        <dbReference type="ChEBI" id="CHEBI:24875"/>
        <label>1</label>
    </ligand>
</feature>